<keyword evidence="2" id="KW-1185">Reference proteome</keyword>
<name>A0A7J5YYA9_DISMA</name>
<dbReference type="Proteomes" id="UP000518266">
    <property type="component" value="Unassembled WGS sequence"/>
</dbReference>
<accession>A0A7J5YYA9</accession>
<dbReference type="EMBL" id="JAAKFY010000007">
    <property type="protein sequence ID" value="KAF3854193.1"/>
    <property type="molecule type" value="Genomic_DNA"/>
</dbReference>
<proteinExistence type="predicted"/>
<protein>
    <submittedName>
        <fullName evidence="1">Uncharacterized protein</fullName>
    </submittedName>
</protein>
<reference evidence="1 2" key="1">
    <citation type="submission" date="2020-03" db="EMBL/GenBank/DDBJ databases">
        <title>Dissostichus mawsoni Genome sequencing and assembly.</title>
        <authorList>
            <person name="Park H."/>
        </authorList>
    </citation>
    <scope>NUCLEOTIDE SEQUENCE [LARGE SCALE GENOMIC DNA]</scope>
    <source>
        <strain evidence="1">DM0001</strain>
        <tissue evidence="1">Muscle</tissue>
    </source>
</reference>
<dbReference type="AlphaFoldDB" id="A0A7J5YYA9"/>
<evidence type="ECO:0000313" key="2">
    <source>
        <dbReference type="Proteomes" id="UP000518266"/>
    </source>
</evidence>
<sequence>MVMFITEHQQRLFGSVSDIVLSDVLRKSKLHRAVSTCDLQQLQLLLQQLQLGELSSVIIQGGDHGCQGVLQPAVTGPPLPLDGDSGLGVSSSTDTHRATYVTSPLSGPVVFSSVGGVLLCTSISMSVMEIPEVGDTPPPDWTALSVSTMPSALLSLMWLRERNTGPSSHGPAPADMGPAPAAMGQLWLRVSLKMSISGQCCRRLRLRAETVGPQQEDRGQQQLHFHSKP</sequence>
<evidence type="ECO:0000313" key="1">
    <source>
        <dbReference type="EMBL" id="KAF3854193.1"/>
    </source>
</evidence>
<comment type="caution">
    <text evidence="1">The sequence shown here is derived from an EMBL/GenBank/DDBJ whole genome shotgun (WGS) entry which is preliminary data.</text>
</comment>
<organism evidence="1 2">
    <name type="scientific">Dissostichus mawsoni</name>
    <name type="common">Antarctic cod</name>
    <dbReference type="NCBI Taxonomy" id="36200"/>
    <lineage>
        <taxon>Eukaryota</taxon>
        <taxon>Metazoa</taxon>
        <taxon>Chordata</taxon>
        <taxon>Craniata</taxon>
        <taxon>Vertebrata</taxon>
        <taxon>Euteleostomi</taxon>
        <taxon>Actinopterygii</taxon>
        <taxon>Neopterygii</taxon>
        <taxon>Teleostei</taxon>
        <taxon>Neoteleostei</taxon>
        <taxon>Acanthomorphata</taxon>
        <taxon>Eupercaria</taxon>
        <taxon>Perciformes</taxon>
        <taxon>Notothenioidei</taxon>
        <taxon>Nototheniidae</taxon>
        <taxon>Dissostichus</taxon>
    </lineage>
</organism>
<gene>
    <name evidence="1" type="ORF">F7725_022248</name>
</gene>